<dbReference type="AlphaFoldDB" id="A0A372ZLA6"/>
<dbReference type="SMART" id="SM00530">
    <property type="entry name" value="HTH_XRE"/>
    <property type="match status" value="1"/>
</dbReference>
<sequence length="281" mass="30902">MSTDFQQARVALGARMRELRTESGLSGRALAALLGWPQSKVSTLENGRQSPGTADLVAWAEAVGRPDAAAELVGRLRTLETQYRSWRRQLAGGARPVQEAHAAQGKKTGHRQSFDPTLIPGLLQTAEYARAVLARYTRVHPSIRDVEAAVAARMERQRVLADRSRSFHFLVWEGALLSRLCSPVVMAAQMKALMPWLAGGNVRLGIVPFEADLQVPVGVGFSIHDGTLVITESWHAEMWLDDPADVALHTRAWDALAESAVYGPAAHRVIVRSWRVPRDDH</sequence>
<dbReference type="PROSITE" id="PS50943">
    <property type="entry name" value="HTH_CROC1"/>
    <property type="match status" value="1"/>
</dbReference>
<evidence type="ECO:0000256" key="1">
    <source>
        <dbReference type="SAM" id="MobiDB-lite"/>
    </source>
</evidence>
<dbReference type="EMBL" id="QVIG01000001">
    <property type="protein sequence ID" value="RGD56531.1"/>
    <property type="molecule type" value="Genomic_DNA"/>
</dbReference>
<evidence type="ECO:0000313" key="3">
    <source>
        <dbReference type="EMBL" id="RGD56531.1"/>
    </source>
</evidence>
<protein>
    <submittedName>
        <fullName evidence="3">XRE family transcriptional regulator</fullName>
    </submittedName>
</protein>
<evidence type="ECO:0000313" key="4">
    <source>
        <dbReference type="Proteomes" id="UP000263377"/>
    </source>
</evidence>
<comment type="caution">
    <text evidence="3">The sequence shown here is derived from an EMBL/GenBank/DDBJ whole genome shotgun (WGS) entry which is preliminary data.</text>
</comment>
<dbReference type="InterPro" id="IPR001387">
    <property type="entry name" value="Cro/C1-type_HTH"/>
</dbReference>
<feature type="region of interest" description="Disordered" evidence="1">
    <location>
        <begin position="90"/>
        <end position="114"/>
    </location>
</feature>
<dbReference type="GO" id="GO:0003677">
    <property type="term" value="F:DNA binding"/>
    <property type="evidence" value="ECO:0007669"/>
    <property type="project" value="InterPro"/>
</dbReference>
<keyword evidence="4" id="KW-1185">Reference proteome</keyword>
<accession>A0A372ZLA6</accession>
<dbReference type="Gene3D" id="1.10.260.40">
    <property type="entry name" value="lambda repressor-like DNA-binding domains"/>
    <property type="match status" value="1"/>
</dbReference>
<feature type="domain" description="HTH cro/C1-type" evidence="2">
    <location>
        <begin position="16"/>
        <end position="72"/>
    </location>
</feature>
<dbReference type="Pfam" id="PF13560">
    <property type="entry name" value="HTH_31"/>
    <property type="match status" value="1"/>
</dbReference>
<dbReference type="Proteomes" id="UP000263377">
    <property type="component" value="Unassembled WGS sequence"/>
</dbReference>
<dbReference type="InterPro" id="IPR043917">
    <property type="entry name" value="DUF5753"/>
</dbReference>
<dbReference type="InterPro" id="IPR010982">
    <property type="entry name" value="Lambda_DNA-bd_dom_sf"/>
</dbReference>
<gene>
    <name evidence="3" type="ORF">DR950_00845</name>
</gene>
<reference evidence="3 4" key="1">
    <citation type="submission" date="2018-08" db="EMBL/GenBank/DDBJ databases">
        <title>Diversity &amp; Physiological Properties of Lignin-Decomposing Actinobacteria from Soil.</title>
        <authorList>
            <person name="Roh S.G."/>
            <person name="Kim S.B."/>
        </authorList>
    </citation>
    <scope>NUCLEOTIDE SEQUENCE [LARGE SCALE GENOMIC DNA]</scope>
    <source>
        <strain evidence="3 4">MMS17-GH009</strain>
    </source>
</reference>
<evidence type="ECO:0000259" key="2">
    <source>
        <dbReference type="PROSITE" id="PS50943"/>
    </source>
</evidence>
<dbReference type="CDD" id="cd00093">
    <property type="entry name" value="HTH_XRE"/>
    <property type="match status" value="1"/>
</dbReference>
<name>A0A372ZLA6_9ACTN</name>
<dbReference type="Pfam" id="PF19054">
    <property type="entry name" value="DUF5753"/>
    <property type="match status" value="1"/>
</dbReference>
<organism evidence="3 4">
    <name type="scientific">Kitasatospora xanthocidica</name>
    <dbReference type="NCBI Taxonomy" id="83382"/>
    <lineage>
        <taxon>Bacteria</taxon>
        <taxon>Bacillati</taxon>
        <taxon>Actinomycetota</taxon>
        <taxon>Actinomycetes</taxon>
        <taxon>Kitasatosporales</taxon>
        <taxon>Streptomycetaceae</taxon>
        <taxon>Kitasatospora</taxon>
    </lineage>
</organism>
<dbReference type="RefSeq" id="WP_117485005.1">
    <property type="nucleotide sequence ID" value="NZ_QVIG01000001.1"/>
</dbReference>
<dbReference type="SUPFAM" id="SSF47413">
    <property type="entry name" value="lambda repressor-like DNA-binding domains"/>
    <property type="match status" value="1"/>
</dbReference>
<proteinExistence type="predicted"/>